<gene>
    <name evidence="2" type="ORF">ENM60_02525</name>
</gene>
<keyword evidence="1" id="KW-0472">Membrane</keyword>
<feature type="transmembrane region" description="Helical" evidence="1">
    <location>
        <begin position="256"/>
        <end position="276"/>
    </location>
</feature>
<keyword evidence="1" id="KW-1133">Transmembrane helix</keyword>
<reference evidence="2" key="1">
    <citation type="journal article" date="2020" name="mSystems">
        <title>Genome- and Community-Level Interaction Insights into Carbon Utilization and Element Cycling Functions of Hydrothermarchaeota in Hydrothermal Sediment.</title>
        <authorList>
            <person name="Zhou Z."/>
            <person name="Liu Y."/>
            <person name="Xu W."/>
            <person name="Pan J."/>
            <person name="Luo Z.H."/>
            <person name="Li M."/>
        </authorList>
    </citation>
    <scope>NUCLEOTIDE SEQUENCE [LARGE SCALE GENOMIC DNA]</scope>
    <source>
        <strain evidence="2">SpSt-110</strain>
    </source>
</reference>
<comment type="caution">
    <text evidence="2">The sequence shown here is derived from an EMBL/GenBank/DDBJ whole genome shotgun (WGS) entry which is preliminary data.</text>
</comment>
<dbReference type="EMBL" id="DRYK01000035">
    <property type="protein sequence ID" value="HHP67655.1"/>
    <property type="molecule type" value="Genomic_DNA"/>
</dbReference>
<name>A0A7J3XYM1_9CREN</name>
<evidence type="ECO:0000313" key="2">
    <source>
        <dbReference type="EMBL" id="HHP67655.1"/>
    </source>
</evidence>
<protein>
    <submittedName>
        <fullName evidence="2">Uncharacterized protein</fullName>
    </submittedName>
</protein>
<sequence>MSERKRGRSRRRLKRLLLKVALVYLVLYSVLMALPPIPVGSGAGVSSNIVYKEAYYCINIDNATLYLLPESVKPITIPVYAYFYTGNRTLKYEIASINYVNNVTFYDNIGGSCVALSMSESNLTLNTGLRILIDLPGYYLAPMPPTAIASLGNGSYIILFHQPGYSTLYTTLTIAMGDPTITVVNNMSYEAVADVHAVSTNGSTLQKYLYLRPHAEEFTNLFGNYTSITLDTRLKMIFLTARVSDNEILLSLRDNYIIVALVLTTILLVPAILAGTRKPGSR</sequence>
<dbReference type="AlphaFoldDB" id="A0A7J3XYM1"/>
<keyword evidence="1" id="KW-0812">Transmembrane</keyword>
<proteinExistence type="predicted"/>
<evidence type="ECO:0000256" key="1">
    <source>
        <dbReference type="SAM" id="Phobius"/>
    </source>
</evidence>
<accession>A0A7J3XYM1</accession>
<organism evidence="2">
    <name type="scientific">Thermogladius calderae</name>
    <dbReference type="NCBI Taxonomy" id="1200300"/>
    <lineage>
        <taxon>Archaea</taxon>
        <taxon>Thermoproteota</taxon>
        <taxon>Thermoprotei</taxon>
        <taxon>Desulfurococcales</taxon>
        <taxon>Desulfurococcaceae</taxon>
        <taxon>Thermogladius</taxon>
    </lineage>
</organism>